<evidence type="ECO:0000313" key="1">
    <source>
        <dbReference type="EMBL" id="KAJ9592124.1"/>
    </source>
</evidence>
<name>A0AAD8EJE2_DIPPU</name>
<keyword evidence="2" id="KW-1185">Reference proteome</keyword>
<reference evidence="1" key="1">
    <citation type="journal article" date="2023" name="IScience">
        <title>Live-bearing cockroach genome reveals convergent evolutionary mechanisms linked to viviparity in insects and beyond.</title>
        <authorList>
            <person name="Fouks B."/>
            <person name="Harrison M.C."/>
            <person name="Mikhailova A.A."/>
            <person name="Marchal E."/>
            <person name="English S."/>
            <person name="Carruthers M."/>
            <person name="Jennings E.C."/>
            <person name="Chiamaka E.L."/>
            <person name="Frigard R.A."/>
            <person name="Pippel M."/>
            <person name="Attardo G.M."/>
            <person name="Benoit J.B."/>
            <person name="Bornberg-Bauer E."/>
            <person name="Tobe S.S."/>
        </authorList>
    </citation>
    <scope>NUCLEOTIDE SEQUENCE</scope>
    <source>
        <strain evidence="1">Stay&amp;Tobe</strain>
    </source>
</reference>
<comment type="caution">
    <text evidence="1">The sequence shown here is derived from an EMBL/GenBank/DDBJ whole genome shotgun (WGS) entry which is preliminary data.</text>
</comment>
<feature type="non-terminal residue" evidence="1">
    <location>
        <position position="1"/>
    </location>
</feature>
<gene>
    <name evidence="1" type="ORF">L9F63_001352</name>
</gene>
<dbReference type="EMBL" id="JASPKZ010003845">
    <property type="protein sequence ID" value="KAJ9592124.1"/>
    <property type="molecule type" value="Genomic_DNA"/>
</dbReference>
<dbReference type="AlphaFoldDB" id="A0AAD8EJE2"/>
<dbReference type="Proteomes" id="UP001233999">
    <property type="component" value="Unassembled WGS sequence"/>
</dbReference>
<reference evidence="1" key="2">
    <citation type="submission" date="2023-05" db="EMBL/GenBank/DDBJ databases">
        <authorList>
            <person name="Fouks B."/>
        </authorList>
    </citation>
    <scope>NUCLEOTIDE SEQUENCE</scope>
    <source>
        <strain evidence="1">Stay&amp;Tobe</strain>
        <tissue evidence="1">Testes</tissue>
    </source>
</reference>
<organism evidence="1 2">
    <name type="scientific">Diploptera punctata</name>
    <name type="common">Pacific beetle cockroach</name>
    <dbReference type="NCBI Taxonomy" id="6984"/>
    <lineage>
        <taxon>Eukaryota</taxon>
        <taxon>Metazoa</taxon>
        <taxon>Ecdysozoa</taxon>
        <taxon>Arthropoda</taxon>
        <taxon>Hexapoda</taxon>
        <taxon>Insecta</taxon>
        <taxon>Pterygota</taxon>
        <taxon>Neoptera</taxon>
        <taxon>Polyneoptera</taxon>
        <taxon>Dictyoptera</taxon>
        <taxon>Blattodea</taxon>
        <taxon>Blaberoidea</taxon>
        <taxon>Blaberidae</taxon>
        <taxon>Diplopterinae</taxon>
        <taxon>Diploptera</taxon>
    </lineage>
</organism>
<protein>
    <submittedName>
        <fullName evidence="1">Uncharacterized protein</fullName>
    </submittedName>
</protein>
<accession>A0AAD8EJE2</accession>
<sequence length="127" mass="14536">MAELVTPVQKHKCDKPLKLSHNERQTFFIDVRFKTNQCITRKLERCFKNRKPEVSGLRNCSKLLLELSSPAYIKKRTRRLPSAAERARVVQPSENLSLAAHFSATQRVGPLGPRAKPQLFNLTDPKL</sequence>
<evidence type="ECO:0000313" key="2">
    <source>
        <dbReference type="Proteomes" id="UP001233999"/>
    </source>
</evidence>
<proteinExistence type="predicted"/>